<feature type="region of interest" description="Disordered" evidence="1">
    <location>
        <begin position="34"/>
        <end position="58"/>
    </location>
</feature>
<evidence type="ECO:0000256" key="2">
    <source>
        <dbReference type="SAM" id="SignalP"/>
    </source>
</evidence>
<name>A0A1I2ZJH4_9ACTN</name>
<evidence type="ECO:0000313" key="4">
    <source>
        <dbReference type="EMBL" id="SFH37997.1"/>
    </source>
</evidence>
<keyword evidence="3" id="KW-0449">Lipoprotein</keyword>
<dbReference type="Proteomes" id="UP000199052">
    <property type="component" value="Unassembled WGS sequence"/>
</dbReference>
<reference evidence="3 6" key="2">
    <citation type="submission" date="2020-07" db="EMBL/GenBank/DDBJ databases">
        <title>Sequencing the genomes of 1000 actinobacteria strains.</title>
        <authorList>
            <person name="Klenk H.-P."/>
        </authorList>
    </citation>
    <scope>NUCLEOTIDE SEQUENCE [LARGE SCALE GENOMIC DNA]</scope>
    <source>
        <strain evidence="3 6">DSM 45117</strain>
    </source>
</reference>
<gene>
    <name evidence="3" type="ORF">FHR37_000884</name>
    <name evidence="4" type="ORF">SAMN05421678_116146</name>
</gene>
<keyword evidence="2" id="KW-0732">Signal</keyword>
<evidence type="ECO:0000313" key="3">
    <source>
        <dbReference type="EMBL" id="NYH82033.1"/>
    </source>
</evidence>
<feature type="chain" id="PRO_5039632047" evidence="2">
    <location>
        <begin position="26"/>
        <end position="188"/>
    </location>
</feature>
<evidence type="ECO:0000313" key="6">
    <source>
        <dbReference type="Proteomes" id="UP000533017"/>
    </source>
</evidence>
<sequence length="188" mass="19629">MTNRTIPKRAAAVLVACLVGCLVIASCQGRAPSQTTPGSPAGLAPSQPATYQPTAGPNLVHTRVVPGLGRVLTDAAGNTIYHNNGTPYNKVPRCVGVCTNVWHSVLVRVPDVPRHPAGLSLELSVLPRPGGLHQLTIDGHRAYTFVGDERPGEARGDGFVTGTGPTKPFVWRAVRVPAGAPASVPLDR</sequence>
<evidence type="ECO:0000313" key="5">
    <source>
        <dbReference type="Proteomes" id="UP000199052"/>
    </source>
</evidence>
<dbReference type="PANTHER" id="PTHR39335">
    <property type="entry name" value="BLL4220 PROTEIN"/>
    <property type="match status" value="1"/>
</dbReference>
<proteinExistence type="predicted"/>
<dbReference type="PROSITE" id="PS51257">
    <property type="entry name" value="PROKAR_LIPOPROTEIN"/>
    <property type="match status" value="1"/>
</dbReference>
<feature type="signal peptide" evidence="2">
    <location>
        <begin position="1"/>
        <end position="25"/>
    </location>
</feature>
<keyword evidence="6" id="KW-1185">Reference proteome</keyword>
<dbReference type="Proteomes" id="UP000533017">
    <property type="component" value="Unassembled WGS sequence"/>
</dbReference>
<protein>
    <submittedName>
        <fullName evidence="3">Lipoprotein with Yx(FWY)xxD motif</fullName>
    </submittedName>
</protein>
<accession>A0A1I2ZJH4</accession>
<dbReference type="OrthoDB" id="597632at2"/>
<dbReference type="RefSeq" id="WP_139239133.1">
    <property type="nucleotide sequence ID" value="NZ_FOOI01000016.1"/>
</dbReference>
<organism evidence="4 5">
    <name type="scientific">Actinopolymorpha cephalotaxi</name>
    <dbReference type="NCBI Taxonomy" id="504797"/>
    <lineage>
        <taxon>Bacteria</taxon>
        <taxon>Bacillati</taxon>
        <taxon>Actinomycetota</taxon>
        <taxon>Actinomycetes</taxon>
        <taxon>Propionibacteriales</taxon>
        <taxon>Actinopolymorphaceae</taxon>
        <taxon>Actinopolymorpha</taxon>
    </lineage>
</organism>
<dbReference type="EMBL" id="FOOI01000016">
    <property type="protein sequence ID" value="SFH37997.1"/>
    <property type="molecule type" value="Genomic_DNA"/>
</dbReference>
<dbReference type="GO" id="GO:0043448">
    <property type="term" value="P:alkane catabolic process"/>
    <property type="evidence" value="ECO:0007669"/>
    <property type="project" value="TreeGrafter"/>
</dbReference>
<dbReference type="STRING" id="504797.SAMN05421678_116146"/>
<reference evidence="4 5" key="1">
    <citation type="submission" date="2016-10" db="EMBL/GenBank/DDBJ databases">
        <authorList>
            <person name="de Groot N.N."/>
        </authorList>
    </citation>
    <scope>NUCLEOTIDE SEQUENCE [LARGE SCALE GENOMIC DNA]</scope>
    <source>
        <strain evidence="4 5">CPCC 202808</strain>
    </source>
</reference>
<dbReference type="EMBL" id="JACBZA010000001">
    <property type="protein sequence ID" value="NYH82033.1"/>
    <property type="molecule type" value="Genomic_DNA"/>
</dbReference>
<dbReference type="AlphaFoldDB" id="A0A1I2ZJH4"/>
<evidence type="ECO:0000256" key="1">
    <source>
        <dbReference type="SAM" id="MobiDB-lite"/>
    </source>
</evidence>
<dbReference type="PANTHER" id="PTHR39335:SF1">
    <property type="entry name" value="BLL4220 PROTEIN"/>
    <property type="match status" value="1"/>
</dbReference>